<evidence type="ECO:0000313" key="3">
    <source>
        <dbReference type="Proteomes" id="UP000254387"/>
    </source>
</evidence>
<dbReference type="AlphaFoldDB" id="A0A377ZRS0"/>
<accession>A0A377ZRS0</accession>
<evidence type="ECO:0000256" key="1">
    <source>
        <dbReference type="ARBA" id="ARBA00023027"/>
    </source>
</evidence>
<gene>
    <name evidence="2" type="primary">chbF_1</name>
    <name evidence="2" type="ORF">NCTC5053_00486</name>
</gene>
<dbReference type="PANTHER" id="PTHR32092:SF5">
    <property type="entry name" value="6-PHOSPHO-BETA-GLUCOSIDASE"/>
    <property type="match status" value="1"/>
</dbReference>
<dbReference type="PRINTS" id="PR00732">
    <property type="entry name" value="GLHYDRLASE4"/>
</dbReference>
<dbReference type="EMBL" id="UGMN01000004">
    <property type="protein sequence ID" value="STU82600.1"/>
    <property type="molecule type" value="Genomic_DNA"/>
</dbReference>
<reference evidence="2 3" key="1">
    <citation type="submission" date="2018-06" db="EMBL/GenBank/DDBJ databases">
        <authorList>
            <consortium name="Pathogen Informatics"/>
            <person name="Doyle S."/>
        </authorList>
    </citation>
    <scope>NUCLEOTIDE SEQUENCE [LARGE SCALE GENOMIC DNA]</scope>
    <source>
        <strain evidence="2 3">NCTC5053</strain>
    </source>
</reference>
<dbReference type="SUPFAM" id="SSF51735">
    <property type="entry name" value="NAD(P)-binding Rossmann-fold domains"/>
    <property type="match status" value="1"/>
</dbReference>
<dbReference type="EC" id="3.2.1.86" evidence="2"/>
<dbReference type="GO" id="GO:0005975">
    <property type="term" value="P:carbohydrate metabolic process"/>
    <property type="evidence" value="ECO:0007669"/>
    <property type="project" value="InterPro"/>
</dbReference>
<protein>
    <submittedName>
        <fullName evidence="2">Putative alpha-galactosidases/6-phospho-beta-glucosidases</fullName>
        <ecNumber evidence="2">3.2.1.86</ecNumber>
    </submittedName>
</protein>
<organism evidence="2 3">
    <name type="scientific">Klebsiella pneumoniae</name>
    <dbReference type="NCBI Taxonomy" id="573"/>
    <lineage>
        <taxon>Bacteria</taxon>
        <taxon>Pseudomonadati</taxon>
        <taxon>Pseudomonadota</taxon>
        <taxon>Gammaproteobacteria</taxon>
        <taxon>Enterobacterales</taxon>
        <taxon>Enterobacteriaceae</taxon>
        <taxon>Klebsiella/Raoultella group</taxon>
        <taxon>Klebsiella</taxon>
        <taxon>Klebsiella pneumoniae complex</taxon>
    </lineage>
</organism>
<keyword evidence="2" id="KW-0326">Glycosidase</keyword>
<dbReference type="Pfam" id="PF02056">
    <property type="entry name" value="Glyco_hydro_4"/>
    <property type="match status" value="1"/>
</dbReference>
<name>A0A377ZRS0_KLEPN</name>
<keyword evidence="2" id="KW-0378">Hydrolase</keyword>
<dbReference type="InterPro" id="IPR001088">
    <property type="entry name" value="Glyco_hydro_4"/>
</dbReference>
<evidence type="ECO:0000313" key="2">
    <source>
        <dbReference type="EMBL" id="STU82600.1"/>
    </source>
</evidence>
<dbReference type="InterPro" id="IPR053715">
    <property type="entry name" value="GH4_Enzyme_sf"/>
</dbReference>
<proteinExistence type="predicted"/>
<dbReference type="InterPro" id="IPR036291">
    <property type="entry name" value="NAD(P)-bd_dom_sf"/>
</dbReference>
<dbReference type="GO" id="GO:0008706">
    <property type="term" value="F:6-phospho-beta-glucosidase activity"/>
    <property type="evidence" value="ECO:0007669"/>
    <property type="project" value="UniProtKB-EC"/>
</dbReference>
<keyword evidence="1" id="KW-0520">NAD</keyword>
<dbReference type="Gene3D" id="3.90.1820.10">
    <property type="entry name" value="AglA-like glucosidase"/>
    <property type="match status" value="1"/>
</dbReference>
<dbReference type="PANTHER" id="PTHR32092">
    <property type="entry name" value="6-PHOSPHO-BETA-GLUCOSIDASE-RELATED"/>
    <property type="match status" value="1"/>
</dbReference>
<dbReference type="Proteomes" id="UP000254387">
    <property type="component" value="Unassembled WGS sequence"/>
</dbReference>
<sequence length="92" mass="10102">MSGLKIVVIGGGSSYTPELIEGLLNRYHEMPVASLWLVDIEEGKEKVEIIAGLARRMIAKAGLTIEVVATLDRESALRDADFVCSQFSRRLP</sequence>